<evidence type="ECO:0000313" key="1">
    <source>
        <dbReference type="EMBL" id="MDQ0913521.1"/>
    </source>
</evidence>
<evidence type="ECO:0000313" key="2">
    <source>
        <dbReference type="Proteomes" id="UP001234216"/>
    </source>
</evidence>
<dbReference type="EMBL" id="JAUSZV010000006">
    <property type="protein sequence ID" value="MDQ0913521.1"/>
    <property type="molecule type" value="Genomic_DNA"/>
</dbReference>
<sequence length="130" mass="13969">MRVLVSIDADDGGTALTDLYRWFRQDGELRRQAQARLRPVRQTGGFIGAVEVIELVVGQGIAVANLAIAYATWRQARALQAPVTITVDGMSITVRDGSEESVRRIVELLTSGPDSEVRDASDNADSPGSG</sequence>
<proteinExistence type="predicted"/>
<organism evidence="1 2">
    <name type="scientific">Streptomyces canus</name>
    <dbReference type="NCBI Taxonomy" id="58343"/>
    <lineage>
        <taxon>Bacteria</taxon>
        <taxon>Bacillati</taxon>
        <taxon>Actinomycetota</taxon>
        <taxon>Actinomycetes</taxon>
        <taxon>Kitasatosporales</taxon>
        <taxon>Streptomycetaceae</taxon>
        <taxon>Streptomyces</taxon>
        <taxon>Streptomyces aurantiacus group</taxon>
    </lineage>
</organism>
<protein>
    <submittedName>
        <fullName evidence="1">Uncharacterized protein</fullName>
    </submittedName>
</protein>
<gene>
    <name evidence="1" type="ORF">QFZ22_009593</name>
</gene>
<dbReference type="Proteomes" id="UP001234216">
    <property type="component" value="Unassembled WGS sequence"/>
</dbReference>
<dbReference type="AlphaFoldDB" id="A0AAW8FTU2"/>
<accession>A0AAW8FTU2</accession>
<comment type="caution">
    <text evidence="1">The sequence shown here is derived from an EMBL/GenBank/DDBJ whole genome shotgun (WGS) entry which is preliminary data.</text>
</comment>
<dbReference type="InterPro" id="IPR045428">
    <property type="entry name" value="EACC1"/>
</dbReference>
<dbReference type="Pfam" id="PF19953">
    <property type="entry name" value="EACC1"/>
    <property type="match status" value="1"/>
</dbReference>
<reference evidence="1" key="1">
    <citation type="submission" date="2023-07" db="EMBL/GenBank/DDBJ databases">
        <title>Comparative genomics of wheat-associated soil bacteria to identify genetic determinants of phenazine resistance.</title>
        <authorList>
            <person name="Mouncey N."/>
        </authorList>
    </citation>
    <scope>NUCLEOTIDE SEQUENCE</scope>
    <source>
        <strain evidence="1">V4I22</strain>
    </source>
</reference>
<name>A0AAW8FTU2_9ACTN</name>
<dbReference type="RefSeq" id="WP_306986935.1">
    <property type="nucleotide sequence ID" value="NZ_JAUSZV010000006.1"/>
</dbReference>